<comment type="similarity">
    <text evidence="1">Belongs to the sigma-70 factor family. ECF subfamily.</text>
</comment>
<dbReference type="GO" id="GO:0006352">
    <property type="term" value="P:DNA-templated transcription initiation"/>
    <property type="evidence" value="ECO:0007669"/>
    <property type="project" value="InterPro"/>
</dbReference>
<dbReference type="SUPFAM" id="SSF88659">
    <property type="entry name" value="Sigma3 and sigma4 domains of RNA polymerase sigma factors"/>
    <property type="match status" value="1"/>
</dbReference>
<comment type="caution">
    <text evidence="8">The sequence shown here is derived from an EMBL/GenBank/DDBJ whole genome shotgun (WGS) entry which is preliminary data.</text>
</comment>
<evidence type="ECO:0000259" key="7">
    <source>
        <dbReference type="Pfam" id="PF08281"/>
    </source>
</evidence>
<dbReference type="SUPFAM" id="SSF88946">
    <property type="entry name" value="Sigma2 domain of RNA polymerase sigma factors"/>
    <property type="match status" value="1"/>
</dbReference>
<dbReference type="Gene3D" id="1.10.10.10">
    <property type="entry name" value="Winged helix-like DNA-binding domain superfamily/Winged helix DNA-binding domain"/>
    <property type="match status" value="1"/>
</dbReference>
<dbReference type="EMBL" id="QXJK01000005">
    <property type="protein sequence ID" value="RIX34839.1"/>
    <property type="molecule type" value="Genomic_DNA"/>
</dbReference>
<keyword evidence="3" id="KW-0731">Sigma factor</keyword>
<evidence type="ECO:0000256" key="5">
    <source>
        <dbReference type="ARBA" id="ARBA00023163"/>
    </source>
</evidence>
<dbReference type="Pfam" id="PF04542">
    <property type="entry name" value="Sigma70_r2"/>
    <property type="match status" value="1"/>
</dbReference>
<keyword evidence="9" id="KW-1185">Reference proteome</keyword>
<dbReference type="Proteomes" id="UP000285278">
    <property type="component" value="Unassembled WGS sequence"/>
</dbReference>
<dbReference type="InterPro" id="IPR013249">
    <property type="entry name" value="RNA_pol_sigma70_r4_t2"/>
</dbReference>
<evidence type="ECO:0000256" key="3">
    <source>
        <dbReference type="ARBA" id="ARBA00023082"/>
    </source>
</evidence>
<gene>
    <name evidence="8" type="ORF">D3M95_05890</name>
</gene>
<dbReference type="InterPro" id="IPR039425">
    <property type="entry name" value="RNA_pol_sigma-70-like"/>
</dbReference>
<dbReference type="InterPro" id="IPR007627">
    <property type="entry name" value="RNA_pol_sigma70_r2"/>
</dbReference>
<dbReference type="Gene3D" id="1.10.1740.10">
    <property type="match status" value="1"/>
</dbReference>
<dbReference type="Pfam" id="PF08281">
    <property type="entry name" value="Sigma70_r4_2"/>
    <property type="match status" value="1"/>
</dbReference>
<feature type="domain" description="RNA polymerase sigma-70 region 2" evidence="6">
    <location>
        <begin position="47"/>
        <end position="113"/>
    </location>
</feature>
<name>A0A418Q7A7_9CORY</name>
<feature type="domain" description="RNA polymerase sigma factor 70 region 4 type 2" evidence="7">
    <location>
        <begin position="146"/>
        <end position="198"/>
    </location>
</feature>
<dbReference type="PANTHER" id="PTHR43133">
    <property type="entry name" value="RNA POLYMERASE ECF-TYPE SIGMA FACTO"/>
    <property type="match status" value="1"/>
</dbReference>
<dbReference type="GO" id="GO:0003677">
    <property type="term" value="F:DNA binding"/>
    <property type="evidence" value="ECO:0007669"/>
    <property type="project" value="UniProtKB-KW"/>
</dbReference>
<accession>A0A418Q7A7</accession>
<evidence type="ECO:0000259" key="6">
    <source>
        <dbReference type="Pfam" id="PF04542"/>
    </source>
</evidence>
<keyword evidence="4" id="KW-0238">DNA-binding</keyword>
<dbReference type="InterPro" id="IPR036388">
    <property type="entry name" value="WH-like_DNA-bd_sf"/>
</dbReference>
<dbReference type="PANTHER" id="PTHR43133:SF66">
    <property type="entry name" value="ECF RNA POLYMERASE SIGMA FACTOR SIGK"/>
    <property type="match status" value="1"/>
</dbReference>
<keyword evidence="2" id="KW-0805">Transcription regulation</keyword>
<organism evidence="8 9">
    <name type="scientific">Corynebacterium falsenii</name>
    <dbReference type="NCBI Taxonomy" id="108486"/>
    <lineage>
        <taxon>Bacteria</taxon>
        <taxon>Bacillati</taxon>
        <taxon>Actinomycetota</taxon>
        <taxon>Actinomycetes</taxon>
        <taxon>Mycobacteriales</taxon>
        <taxon>Corynebacteriaceae</taxon>
        <taxon>Corynebacterium</taxon>
    </lineage>
</organism>
<evidence type="ECO:0000313" key="8">
    <source>
        <dbReference type="EMBL" id="RIX34839.1"/>
    </source>
</evidence>
<proteinExistence type="inferred from homology"/>
<reference evidence="8 9" key="1">
    <citation type="submission" date="2018-09" db="EMBL/GenBank/DDBJ databases">
        <title>Optimization and identification of Corynebacterium falsenii FN1-14 from fish paste.</title>
        <authorList>
            <person name="Daroonpunt R."/>
            <person name="Tanasupawat S."/>
        </authorList>
    </citation>
    <scope>NUCLEOTIDE SEQUENCE [LARGE SCALE GENOMIC DNA]</scope>
    <source>
        <strain evidence="8 9">FN1-14</strain>
    </source>
</reference>
<dbReference type="GO" id="GO:0016987">
    <property type="term" value="F:sigma factor activity"/>
    <property type="evidence" value="ECO:0007669"/>
    <property type="project" value="UniProtKB-KW"/>
</dbReference>
<keyword evidence="5" id="KW-0804">Transcription</keyword>
<dbReference type="InterPro" id="IPR013324">
    <property type="entry name" value="RNA_pol_sigma_r3/r4-like"/>
</dbReference>
<evidence type="ECO:0000256" key="1">
    <source>
        <dbReference type="ARBA" id="ARBA00010641"/>
    </source>
</evidence>
<dbReference type="InterPro" id="IPR014284">
    <property type="entry name" value="RNA_pol_sigma-70_dom"/>
</dbReference>
<evidence type="ECO:0000256" key="2">
    <source>
        <dbReference type="ARBA" id="ARBA00023015"/>
    </source>
</evidence>
<evidence type="ECO:0000313" key="9">
    <source>
        <dbReference type="Proteomes" id="UP000285278"/>
    </source>
</evidence>
<dbReference type="NCBIfam" id="TIGR02937">
    <property type="entry name" value="sigma70-ECF"/>
    <property type="match status" value="1"/>
</dbReference>
<dbReference type="AlphaFoldDB" id="A0A418Q7A7"/>
<evidence type="ECO:0000256" key="4">
    <source>
        <dbReference type="ARBA" id="ARBA00023125"/>
    </source>
</evidence>
<sequence>MGSRSPSAAVPDSPGGLVPFMDTDSVSSDADILSHVSRGDREAFAELYDRFGDRVYGVCLKVLANRDLAADVAQDVWLQIWHNSSRFDATLGTASGWVLRQAHSKAVDAVRSAEASRRRLHVVGQREAVVRPETPADIYADAEEAQSVRTCLDSLTELQRQAVNLAYYRGMTGREIAAQTGSGLSAIKTRIRDGMLALRRCLASYE</sequence>
<dbReference type="InterPro" id="IPR013325">
    <property type="entry name" value="RNA_pol_sigma_r2"/>
</dbReference>
<protein>
    <submittedName>
        <fullName evidence="8">Sigma-70 family RNA polymerase sigma factor</fullName>
    </submittedName>
</protein>
<dbReference type="CDD" id="cd06171">
    <property type="entry name" value="Sigma70_r4"/>
    <property type="match status" value="1"/>
</dbReference>
<dbReference type="STRING" id="1451189.CFAL_07115"/>